<protein>
    <submittedName>
        <fullName evidence="1">ClpP/crotonase-like domain-containing protein</fullName>
    </submittedName>
</protein>
<dbReference type="GeneID" id="70132730"/>
<dbReference type="InterPro" id="IPR029045">
    <property type="entry name" value="ClpP/crotonase-like_dom_sf"/>
</dbReference>
<dbReference type="RefSeq" id="XP_045953190.1">
    <property type="nucleotide sequence ID" value="XM_046103839.1"/>
</dbReference>
<dbReference type="AlphaFoldDB" id="A0A9P8RP01"/>
<dbReference type="PANTHER" id="PTHR11941:SF75">
    <property type="entry name" value="ENOYL-COA HYDRATASE_ISOMERASE FAMILY PROTEIN"/>
    <property type="match status" value="1"/>
</dbReference>
<dbReference type="CDD" id="cd06558">
    <property type="entry name" value="crotonase-like"/>
    <property type="match status" value="1"/>
</dbReference>
<dbReference type="SUPFAM" id="SSF52096">
    <property type="entry name" value="ClpP/crotonase"/>
    <property type="match status" value="1"/>
</dbReference>
<sequence length="268" mass="29453">MAANTLFTIPIPPLKEHVGGEIVCTEPAPQVYLLTFTSAPDNRLTPAFCAAMLAALDRIELQHGPLGVVVTTSSITKFYSNGLDLNLAMTTPGFTEDSLYPLFHRFLTFPMPTVALLNGHAFAGGFMLAMHHDYRVFQGERGYLCINELEFGAPLLPPMSGIFRAKTSPLAYRTTVLEARRWDAKSALEAGILDRTDGLQGVLELVKERDLTSKGKTGIYGLLKAEMYREQVGLLEASGKDVVKFTDSMGKEKARKAELEKRAQQAKL</sequence>
<keyword evidence="2" id="KW-1185">Reference proteome</keyword>
<dbReference type="GO" id="GO:0004165">
    <property type="term" value="F:delta(3)-delta(2)-enoyl-CoA isomerase activity"/>
    <property type="evidence" value="ECO:0007669"/>
    <property type="project" value="TreeGrafter"/>
</dbReference>
<dbReference type="OrthoDB" id="1696280at2759"/>
<evidence type="ECO:0000313" key="1">
    <source>
        <dbReference type="EMBL" id="KAH6646676.1"/>
    </source>
</evidence>
<dbReference type="InterPro" id="IPR001753">
    <property type="entry name" value="Enoyl-CoA_hydra/iso"/>
</dbReference>
<dbReference type="Pfam" id="PF00378">
    <property type="entry name" value="ECH_1"/>
    <property type="match status" value="1"/>
</dbReference>
<comment type="caution">
    <text evidence="1">The sequence shown here is derived from an EMBL/GenBank/DDBJ whole genome shotgun (WGS) entry which is preliminary data.</text>
</comment>
<dbReference type="Proteomes" id="UP000758603">
    <property type="component" value="Unassembled WGS sequence"/>
</dbReference>
<dbReference type="Gene3D" id="3.90.226.10">
    <property type="entry name" value="2-enoyl-CoA Hydratase, Chain A, domain 1"/>
    <property type="match status" value="1"/>
</dbReference>
<name>A0A9P8RP01_9PEZI</name>
<proteinExistence type="predicted"/>
<dbReference type="GO" id="GO:0005777">
    <property type="term" value="C:peroxisome"/>
    <property type="evidence" value="ECO:0007669"/>
    <property type="project" value="TreeGrafter"/>
</dbReference>
<reference evidence="1" key="1">
    <citation type="journal article" date="2021" name="Nat. Commun.">
        <title>Genetic determinants of endophytism in the Arabidopsis root mycobiome.</title>
        <authorList>
            <person name="Mesny F."/>
            <person name="Miyauchi S."/>
            <person name="Thiergart T."/>
            <person name="Pickel B."/>
            <person name="Atanasova L."/>
            <person name="Karlsson M."/>
            <person name="Huettel B."/>
            <person name="Barry K.W."/>
            <person name="Haridas S."/>
            <person name="Chen C."/>
            <person name="Bauer D."/>
            <person name="Andreopoulos W."/>
            <person name="Pangilinan J."/>
            <person name="LaButti K."/>
            <person name="Riley R."/>
            <person name="Lipzen A."/>
            <person name="Clum A."/>
            <person name="Drula E."/>
            <person name="Henrissat B."/>
            <person name="Kohler A."/>
            <person name="Grigoriev I.V."/>
            <person name="Martin F.M."/>
            <person name="Hacquard S."/>
        </authorList>
    </citation>
    <scope>NUCLEOTIDE SEQUENCE</scope>
    <source>
        <strain evidence="1">MPI-SDFR-AT-0073</strain>
    </source>
</reference>
<accession>A0A9P8RP01</accession>
<dbReference type="EMBL" id="JAGPXC010000009">
    <property type="protein sequence ID" value="KAH6646676.1"/>
    <property type="molecule type" value="Genomic_DNA"/>
</dbReference>
<gene>
    <name evidence="1" type="ORF">BKA67DRAFT_580198</name>
</gene>
<organism evidence="1 2">
    <name type="scientific">Truncatella angustata</name>
    <dbReference type="NCBI Taxonomy" id="152316"/>
    <lineage>
        <taxon>Eukaryota</taxon>
        <taxon>Fungi</taxon>
        <taxon>Dikarya</taxon>
        <taxon>Ascomycota</taxon>
        <taxon>Pezizomycotina</taxon>
        <taxon>Sordariomycetes</taxon>
        <taxon>Xylariomycetidae</taxon>
        <taxon>Amphisphaeriales</taxon>
        <taxon>Sporocadaceae</taxon>
        <taxon>Truncatella</taxon>
    </lineage>
</organism>
<dbReference type="PANTHER" id="PTHR11941">
    <property type="entry name" value="ENOYL-COA HYDRATASE-RELATED"/>
    <property type="match status" value="1"/>
</dbReference>
<dbReference type="GO" id="GO:0006635">
    <property type="term" value="P:fatty acid beta-oxidation"/>
    <property type="evidence" value="ECO:0007669"/>
    <property type="project" value="TreeGrafter"/>
</dbReference>
<evidence type="ECO:0000313" key="2">
    <source>
        <dbReference type="Proteomes" id="UP000758603"/>
    </source>
</evidence>